<evidence type="ECO:0000313" key="6">
    <source>
        <dbReference type="EMBL" id="OGY09942.1"/>
    </source>
</evidence>
<sequence>MPQEFVLTLLLIGAGFCGIIWIINRRLSKNSSDHTLIEWLKSNQEALSRNSKNITDTLSQNTRDINERLDRAAKVIGDLQKEAGQFSEVSRSMRDLQDYLKSPKLRGNLGEEILQDLLSQVFPKSAIFFQHQFKSGEKVDAALKTDAGILPIDSKFPMENFTRMVKEEKEEDRERARREFGRDVKRHIDAISKKYILPEEGTVDFAIMYIPSESVYYEIVNLPEVMDYARTQRVYPVSPTTMYAHLRIILVSFEGKRIEQQARQVLSSIRAIQKDYEKVESVISVLGRHVTNAYNAMSNLTSGFTQLGQKITSTQSLGKETVAQVEQGEEVTIPAITHHEQQSNLS</sequence>
<protein>
    <recommendedName>
        <fullName evidence="8">DNA recombination protein RmuC</fullName>
    </recommendedName>
</protein>
<evidence type="ECO:0000256" key="2">
    <source>
        <dbReference type="ARBA" id="ARBA00009840"/>
    </source>
</evidence>
<dbReference type="Proteomes" id="UP000177967">
    <property type="component" value="Unassembled WGS sequence"/>
</dbReference>
<keyword evidence="4" id="KW-0233">DNA recombination</keyword>
<accession>A0A1G1V3I7</accession>
<evidence type="ECO:0000256" key="1">
    <source>
        <dbReference type="ARBA" id="ARBA00003416"/>
    </source>
</evidence>
<dbReference type="PANTHER" id="PTHR30563:SF0">
    <property type="entry name" value="DNA RECOMBINATION PROTEIN RMUC"/>
    <property type="match status" value="1"/>
</dbReference>
<evidence type="ECO:0000256" key="3">
    <source>
        <dbReference type="ARBA" id="ARBA00023054"/>
    </source>
</evidence>
<organism evidence="6 7">
    <name type="scientific">Candidatus Blackburnbacteria bacterium RIFCSPHIGHO2_01_FULL_43_15b</name>
    <dbReference type="NCBI Taxonomy" id="1797513"/>
    <lineage>
        <taxon>Bacteria</taxon>
        <taxon>Candidatus Blackburniibacteriota</taxon>
    </lineage>
</organism>
<keyword evidence="3" id="KW-0175">Coiled coil</keyword>
<evidence type="ECO:0000313" key="7">
    <source>
        <dbReference type="Proteomes" id="UP000177967"/>
    </source>
</evidence>
<comment type="caution">
    <text evidence="6">The sequence shown here is derived from an EMBL/GenBank/DDBJ whole genome shotgun (WGS) entry which is preliminary data.</text>
</comment>
<proteinExistence type="inferred from homology"/>
<dbReference type="GO" id="GO:0006310">
    <property type="term" value="P:DNA recombination"/>
    <property type="evidence" value="ECO:0007669"/>
    <property type="project" value="UniProtKB-KW"/>
</dbReference>
<reference evidence="6 7" key="1">
    <citation type="journal article" date="2016" name="Nat. Commun.">
        <title>Thousands of microbial genomes shed light on interconnected biogeochemical processes in an aquifer system.</title>
        <authorList>
            <person name="Anantharaman K."/>
            <person name="Brown C.T."/>
            <person name="Hug L.A."/>
            <person name="Sharon I."/>
            <person name="Castelle C.J."/>
            <person name="Probst A.J."/>
            <person name="Thomas B.C."/>
            <person name="Singh A."/>
            <person name="Wilkins M.J."/>
            <person name="Karaoz U."/>
            <person name="Brodie E.L."/>
            <person name="Williams K.H."/>
            <person name="Hubbard S.S."/>
            <person name="Banfield J.F."/>
        </authorList>
    </citation>
    <scope>NUCLEOTIDE SEQUENCE [LARGE SCALE GENOMIC DNA]</scope>
</reference>
<name>A0A1G1V3I7_9BACT</name>
<dbReference type="STRING" id="1797513.A2782_04540"/>
<evidence type="ECO:0000256" key="5">
    <source>
        <dbReference type="SAM" id="Phobius"/>
    </source>
</evidence>
<comment type="similarity">
    <text evidence="2">Belongs to the RmuC family.</text>
</comment>
<dbReference type="AlphaFoldDB" id="A0A1G1V3I7"/>
<dbReference type="EMBL" id="MHBW01000003">
    <property type="protein sequence ID" value="OGY09942.1"/>
    <property type="molecule type" value="Genomic_DNA"/>
</dbReference>
<dbReference type="Pfam" id="PF02646">
    <property type="entry name" value="RmuC"/>
    <property type="match status" value="1"/>
</dbReference>
<keyword evidence="5" id="KW-0812">Transmembrane</keyword>
<gene>
    <name evidence="6" type="ORF">A2782_04540</name>
</gene>
<evidence type="ECO:0008006" key="8">
    <source>
        <dbReference type="Google" id="ProtNLM"/>
    </source>
</evidence>
<keyword evidence="5" id="KW-0472">Membrane</keyword>
<feature type="transmembrane region" description="Helical" evidence="5">
    <location>
        <begin position="6"/>
        <end position="23"/>
    </location>
</feature>
<dbReference type="InterPro" id="IPR003798">
    <property type="entry name" value="DNA_recombination_RmuC"/>
</dbReference>
<keyword evidence="5" id="KW-1133">Transmembrane helix</keyword>
<comment type="function">
    <text evidence="1">Involved in DNA recombination.</text>
</comment>
<dbReference type="PANTHER" id="PTHR30563">
    <property type="entry name" value="DNA RECOMBINATION PROTEIN RMUC"/>
    <property type="match status" value="1"/>
</dbReference>
<evidence type="ECO:0000256" key="4">
    <source>
        <dbReference type="ARBA" id="ARBA00023172"/>
    </source>
</evidence>